<dbReference type="OrthoDB" id="9772788at2"/>
<dbReference type="CDD" id="cd01288">
    <property type="entry name" value="FabZ"/>
    <property type="match status" value="1"/>
</dbReference>
<dbReference type="Pfam" id="PF22818">
    <property type="entry name" value="ApeI-like"/>
    <property type="match status" value="1"/>
</dbReference>
<proteinExistence type="inferred from homology"/>
<gene>
    <name evidence="4" type="ORF">FC46_GL001158</name>
</gene>
<feature type="domain" description="ApeI dehydratase-like" evidence="3">
    <location>
        <begin position="21"/>
        <end position="108"/>
    </location>
</feature>
<dbReference type="PANTHER" id="PTHR30272">
    <property type="entry name" value="3-HYDROXYACYL-[ACYL-CARRIER-PROTEIN] DEHYDRATASE"/>
    <property type="match status" value="1"/>
</dbReference>
<sequence length="125" mass="14174">MGLDVLEKYQSPLQLVDKILKNSENKVTVQKMVSSNEEYFQGHFPENPLMPGVLLVQTMIEACQLLSESPIHLSKMSKVKFRKMVKPGDSLLVKVERKESQSLKFSGKVMLEDKVACSAELEFLE</sequence>
<protein>
    <recommendedName>
        <fullName evidence="3">ApeI dehydratase-like domain-containing protein</fullName>
    </recommendedName>
</protein>
<dbReference type="PATRIC" id="fig|1423763.3.peg.1174"/>
<evidence type="ECO:0000256" key="1">
    <source>
        <dbReference type="ARBA" id="ARBA00009174"/>
    </source>
</evidence>
<reference evidence="4 5" key="1">
    <citation type="journal article" date="2015" name="Genome Announc.">
        <title>Expanding the biotechnology potential of lactobacilli through comparative genomics of 213 strains and associated genera.</title>
        <authorList>
            <person name="Sun Z."/>
            <person name="Harris H.M."/>
            <person name="McCann A."/>
            <person name="Guo C."/>
            <person name="Argimon S."/>
            <person name="Zhang W."/>
            <person name="Yang X."/>
            <person name="Jeffery I.B."/>
            <person name="Cooney J.C."/>
            <person name="Kagawa T.F."/>
            <person name="Liu W."/>
            <person name="Song Y."/>
            <person name="Salvetti E."/>
            <person name="Wrobel A."/>
            <person name="Rasinkangas P."/>
            <person name="Parkhill J."/>
            <person name="Rea M.C."/>
            <person name="O'Sullivan O."/>
            <person name="Ritari J."/>
            <person name="Douillard F.P."/>
            <person name="Paul Ross R."/>
            <person name="Yang R."/>
            <person name="Briner A.E."/>
            <person name="Felis G.E."/>
            <person name="de Vos W.M."/>
            <person name="Barrangou R."/>
            <person name="Klaenhammer T.R."/>
            <person name="Caufield P.W."/>
            <person name="Cui Y."/>
            <person name="Zhang H."/>
            <person name="O'Toole P.W."/>
        </authorList>
    </citation>
    <scope>NUCLEOTIDE SEQUENCE [LARGE SCALE GENOMIC DNA]</scope>
    <source>
        <strain evidence="4 5">DSM 16043</strain>
    </source>
</reference>
<keyword evidence="2" id="KW-0456">Lyase</keyword>
<dbReference type="InterPro" id="IPR029069">
    <property type="entry name" value="HotDog_dom_sf"/>
</dbReference>
<dbReference type="EMBL" id="AZFM01000032">
    <property type="protein sequence ID" value="KRL89049.1"/>
    <property type="molecule type" value="Genomic_DNA"/>
</dbReference>
<accession>A0A0R1U760</accession>
<evidence type="ECO:0000259" key="3">
    <source>
        <dbReference type="Pfam" id="PF22818"/>
    </source>
</evidence>
<dbReference type="RefSeq" id="WP_057799607.1">
    <property type="nucleotide sequence ID" value="NZ_AZFM01000032.1"/>
</dbReference>
<name>A0A0R1U760_9LACO</name>
<dbReference type="STRING" id="1423763.FC46_GL001158"/>
<dbReference type="AlphaFoldDB" id="A0A0R1U760"/>
<evidence type="ECO:0000313" key="4">
    <source>
        <dbReference type="EMBL" id="KRL89049.1"/>
    </source>
</evidence>
<evidence type="ECO:0000256" key="2">
    <source>
        <dbReference type="ARBA" id="ARBA00023239"/>
    </source>
</evidence>
<dbReference type="InterPro" id="IPR054545">
    <property type="entry name" value="ApeI-like"/>
</dbReference>
<dbReference type="GO" id="GO:0016829">
    <property type="term" value="F:lyase activity"/>
    <property type="evidence" value="ECO:0007669"/>
    <property type="project" value="UniProtKB-KW"/>
</dbReference>
<dbReference type="SUPFAM" id="SSF54637">
    <property type="entry name" value="Thioesterase/thiol ester dehydrase-isomerase"/>
    <property type="match status" value="1"/>
</dbReference>
<evidence type="ECO:0000313" key="5">
    <source>
        <dbReference type="Proteomes" id="UP000051036"/>
    </source>
</evidence>
<comment type="caution">
    <text evidence="4">The sequence shown here is derived from an EMBL/GenBank/DDBJ whole genome shotgun (WGS) entry which is preliminary data.</text>
</comment>
<dbReference type="Gene3D" id="3.10.129.10">
    <property type="entry name" value="Hotdog Thioesterase"/>
    <property type="match status" value="1"/>
</dbReference>
<dbReference type="Proteomes" id="UP000051036">
    <property type="component" value="Unassembled WGS sequence"/>
</dbReference>
<comment type="similarity">
    <text evidence="1">Belongs to the thioester dehydratase family. FabZ subfamily.</text>
</comment>
<dbReference type="InterPro" id="IPR013114">
    <property type="entry name" value="FabA_FabZ"/>
</dbReference>
<dbReference type="PANTHER" id="PTHR30272:SF1">
    <property type="entry name" value="3-HYDROXYACYL-[ACYL-CARRIER-PROTEIN] DEHYDRATASE"/>
    <property type="match status" value="1"/>
</dbReference>
<keyword evidence="5" id="KW-1185">Reference proteome</keyword>
<organism evidence="4 5">
    <name type="scientific">Lactobacillus kalixensis DSM 16043</name>
    <dbReference type="NCBI Taxonomy" id="1423763"/>
    <lineage>
        <taxon>Bacteria</taxon>
        <taxon>Bacillati</taxon>
        <taxon>Bacillota</taxon>
        <taxon>Bacilli</taxon>
        <taxon>Lactobacillales</taxon>
        <taxon>Lactobacillaceae</taxon>
        <taxon>Lactobacillus</taxon>
    </lineage>
</organism>